<protein>
    <submittedName>
        <fullName evidence="1">Uncharacterized protein</fullName>
    </submittedName>
</protein>
<reference evidence="1" key="1">
    <citation type="journal article" date="2015" name="Nature">
        <title>Complex archaea that bridge the gap between prokaryotes and eukaryotes.</title>
        <authorList>
            <person name="Spang A."/>
            <person name="Saw J.H."/>
            <person name="Jorgensen S.L."/>
            <person name="Zaremba-Niedzwiedzka K."/>
            <person name="Martijn J."/>
            <person name="Lind A.E."/>
            <person name="van Eijk R."/>
            <person name="Schleper C."/>
            <person name="Guy L."/>
            <person name="Ettema T.J."/>
        </authorList>
    </citation>
    <scope>NUCLEOTIDE SEQUENCE</scope>
</reference>
<accession>A0A0F9CV72</accession>
<evidence type="ECO:0000313" key="1">
    <source>
        <dbReference type="EMBL" id="KKL53174.1"/>
    </source>
</evidence>
<proteinExistence type="predicted"/>
<name>A0A0F9CV72_9ZZZZ</name>
<dbReference type="AlphaFoldDB" id="A0A0F9CV72"/>
<dbReference type="EMBL" id="LAZR01031634">
    <property type="protein sequence ID" value="KKL53174.1"/>
    <property type="molecule type" value="Genomic_DNA"/>
</dbReference>
<organism evidence="1">
    <name type="scientific">marine sediment metagenome</name>
    <dbReference type="NCBI Taxonomy" id="412755"/>
    <lineage>
        <taxon>unclassified sequences</taxon>
        <taxon>metagenomes</taxon>
        <taxon>ecological metagenomes</taxon>
    </lineage>
</organism>
<sequence length="105" mass="12184">MEGKELALSFHILYERLAPEYDYKTQKATKKFDENSANGKLMIAVCNELLPNLRARIKQLEDTFKHYHDHGSKRDRTDTCKECGLKVKGNIMANKEEIKFPPINN</sequence>
<gene>
    <name evidence="1" type="ORF">LCGC14_2278090</name>
</gene>
<comment type="caution">
    <text evidence="1">The sequence shown here is derived from an EMBL/GenBank/DDBJ whole genome shotgun (WGS) entry which is preliminary data.</text>
</comment>